<dbReference type="FunFam" id="3.30.200.20:FF:000193">
    <property type="entry name" value="Eukaryotic translation initiation factor 2-alpha kinase 3"/>
    <property type="match status" value="1"/>
</dbReference>
<dbReference type="GO" id="GO:0006986">
    <property type="term" value="P:response to unfolded protein"/>
    <property type="evidence" value="ECO:0007669"/>
    <property type="project" value="UniProtKB-KW"/>
</dbReference>
<dbReference type="EC" id="2.7.11.1" evidence="2"/>
<evidence type="ECO:0000256" key="12">
    <source>
        <dbReference type="ARBA" id="ARBA00022845"/>
    </source>
</evidence>
<evidence type="ECO:0000313" key="25">
    <source>
        <dbReference type="RefSeq" id="XP_025418679.1"/>
    </source>
</evidence>
<evidence type="ECO:0000256" key="4">
    <source>
        <dbReference type="ARBA" id="ARBA00022553"/>
    </source>
</evidence>
<dbReference type="GO" id="GO:0004694">
    <property type="term" value="F:eukaryotic translation initiation factor 2alpha kinase activity"/>
    <property type="evidence" value="ECO:0007669"/>
    <property type="project" value="TreeGrafter"/>
</dbReference>
<dbReference type="RefSeq" id="XP_025418679.1">
    <property type="nucleotide sequence ID" value="XM_025562894.1"/>
</dbReference>
<evidence type="ECO:0000256" key="5">
    <source>
        <dbReference type="ARBA" id="ARBA00022679"/>
    </source>
</evidence>
<dbReference type="Gene3D" id="2.130.10.10">
    <property type="entry name" value="YVTN repeat-like/Quinoprotein amine dehydrogenase"/>
    <property type="match status" value="1"/>
</dbReference>
<evidence type="ECO:0000256" key="11">
    <source>
        <dbReference type="ARBA" id="ARBA00022840"/>
    </source>
</evidence>
<feature type="chain" id="PRO_5034373006" description="non-specific serine/threonine protein kinase" evidence="22">
    <location>
        <begin position="25"/>
        <end position="945"/>
    </location>
</feature>
<evidence type="ECO:0000256" key="21">
    <source>
        <dbReference type="SAM" id="MobiDB-lite"/>
    </source>
</evidence>
<keyword evidence="25" id="KW-0396">Initiation factor</keyword>
<dbReference type="Gene3D" id="3.30.200.20">
    <property type="entry name" value="Phosphorylase Kinase, domain 1"/>
    <property type="match status" value="1"/>
</dbReference>
<keyword evidence="11 20" id="KW-0067">ATP-binding</keyword>
<dbReference type="GO" id="GO:0005524">
    <property type="term" value="F:ATP binding"/>
    <property type="evidence" value="ECO:0007669"/>
    <property type="project" value="UniProtKB-UniRule"/>
</dbReference>
<keyword evidence="25" id="KW-0648">Protein biosynthesis</keyword>
<dbReference type="FunFam" id="1.10.510.10:FF:000251">
    <property type="entry name" value="eukaryotic translation initiation factor 2-alpha kinase 3"/>
    <property type="match status" value="1"/>
</dbReference>
<evidence type="ECO:0000256" key="2">
    <source>
        <dbReference type="ARBA" id="ARBA00012513"/>
    </source>
</evidence>
<evidence type="ECO:0000256" key="8">
    <source>
        <dbReference type="ARBA" id="ARBA00022741"/>
    </source>
</evidence>
<protein>
    <recommendedName>
        <fullName evidence="2">non-specific serine/threonine protein kinase</fullName>
        <ecNumber evidence="2">2.7.11.1</ecNumber>
    </recommendedName>
    <alternativeName>
        <fullName evidence="19">PRKR-like endoplasmic reticulum kinase</fullName>
    </alternativeName>
</protein>
<keyword evidence="16" id="KW-0325">Glycoprotein</keyword>
<evidence type="ECO:0000313" key="24">
    <source>
        <dbReference type="Proteomes" id="UP000694846"/>
    </source>
</evidence>
<comment type="similarity">
    <text evidence="18">Belongs to the protein kinase superfamily. Ser/Thr protein kinase family. GCN2 subfamily.</text>
</comment>
<dbReference type="InterPro" id="IPR011009">
    <property type="entry name" value="Kinase-like_dom_sf"/>
</dbReference>
<dbReference type="GO" id="GO:0005789">
    <property type="term" value="C:endoplasmic reticulum membrane"/>
    <property type="evidence" value="ECO:0007669"/>
    <property type="project" value="UniProtKB-SubCell"/>
</dbReference>
<accession>A0A8B8G618</accession>
<evidence type="ECO:0000256" key="19">
    <source>
        <dbReference type="ARBA" id="ARBA00041500"/>
    </source>
</evidence>
<dbReference type="InterPro" id="IPR017441">
    <property type="entry name" value="Protein_kinase_ATP_BS"/>
</dbReference>
<keyword evidence="7 22" id="KW-0732">Signal</keyword>
<dbReference type="SUPFAM" id="SSF50998">
    <property type="entry name" value="Quinoprotein alcohol dehydrogenase-like"/>
    <property type="match status" value="1"/>
</dbReference>
<gene>
    <name evidence="25" type="primary">LOC112689261</name>
</gene>
<keyword evidence="10" id="KW-0256">Endoplasmic reticulum</keyword>
<evidence type="ECO:0000256" key="7">
    <source>
        <dbReference type="ARBA" id="ARBA00022729"/>
    </source>
</evidence>
<evidence type="ECO:0000256" key="18">
    <source>
        <dbReference type="ARBA" id="ARBA00037982"/>
    </source>
</evidence>
<dbReference type="InterPro" id="IPR015943">
    <property type="entry name" value="WD40/YVTN_repeat-like_dom_sf"/>
</dbReference>
<dbReference type="GeneID" id="112689261"/>
<dbReference type="InterPro" id="IPR011047">
    <property type="entry name" value="Quinoprotein_ADH-like_sf"/>
</dbReference>
<keyword evidence="14" id="KW-0346">Stress response</keyword>
<dbReference type="PROSITE" id="PS00108">
    <property type="entry name" value="PROTEIN_KINASE_ST"/>
    <property type="match status" value="1"/>
</dbReference>
<dbReference type="PANTHER" id="PTHR11042">
    <property type="entry name" value="EUKARYOTIC TRANSLATION INITIATION FACTOR 2-ALPHA KINASE EIF2-ALPHA KINASE -RELATED"/>
    <property type="match status" value="1"/>
</dbReference>
<name>A0A8B8G618_9HEMI</name>
<dbReference type="GO" id="GO:0005634">
    <property type="term" value="C:nucleus"/>
    <property type="evidence" value="ECO:0007669"/>
    <property type="project" value="TreeGrafter"/>
</dbReference>
<evidence type="ECO:0000256" key="10">
    <source>
        <dbReference type="ARBA" id="ARBA00022824"/>
    </source>
</evidence>
<dbReference type="PROSITE" id="PS00107">
    <property type="entry name" value="PROTEIN_KINASE_ATP"/>
    <property type="match status" value="1"/>
</dbReference>
<keyword evidence="6" id="KW-0812">Transmembrane</keyword>
<feature type="signal peptide" evidence="22">
    <location>
        <begin position="1"/>
        <end position="24"/>
    </location>
</feature>
<dbReference type="SMART" id="SM00220">
    <property type="entry name" value="S_TKc"/>
    <property type="match status" value="1"/>
</dbReference>
<dbReference type="SUPFAM" id="SSF56112">
    <property type="entry name" value="Protein kinase-like (PK-like)"/>
    <property type="match status" value="1"/>
</dbReference>
<keyword evidence="13" id="KW-1133">Transmembrane helix</keyword>
<dbReference type="Gene3D" id="1.10.510.10">
    <property type="entry name" value="Transferase(Phosphotransferase) domain 1"/>
    <property type="match status" value="1"/>
</dbReference>
<dbReference type="Pfam" id="PF00069">
    <property type="entry name" value="Pkinase"/>
    <property type="match status" value="2"/>
</dbReference>
<evidence type="ECO:0000256" key="6">
    <source>
        <dbReference type="ARBA" id="ARBA00022692"/>
    </source>
</evidence>
<sequence length="945" mass="109118">MILFTVKYLLTFLLIIFGTQSVFCDKPVCSENNDANKQFIFISTLDGKLTALNMANGGKEAWEITTEPGALLSSSIDQLELSNHGHWIRMIPSLSGSLYKFDGENLDRIPFTVDSLLKSSFRYNDDLIISGGKISRTYGLDMSTGQLLYECDMAHCNNITSNSFTSMDGNILILQRQTQTVRASTPRSGVERWNFSVGLHDLKVITNLNNNCYTTNPSVKLDFKINIPKGVVTAVLNDQPQQVVWTHKSKSPIVNVWKYEHGKIKSIDLFQNNHNMDDINPLVYLGMHQKQLYIQESDRVLAINPTSYQESLLLEEDEEDRSRIPWKPIPVFNQLISKSSSAVQTTDDVSKTTAISVLYASEYINGNGYYLNGPKQSKKLTNEKKKKSSYIENETEHNHKNIIKYEEELDMPVEIIIVSLWYWWKEVLFISVITAILINLFIPSRLARIITFLHKRSKKYEDNENTEKLIENNIDTYKDSGVNLSTDITVQKQVHPTVEFKSRYLQDFEPIHCLGKGGFGIVFEARNKIDDCHYAIKRIPLPSQEESRNRVLREVKALAKLDHQHIVRYFNTWLEEPPTGWQEKYDNDWIQKSCDEDISNSNITSGEIKIKNNFLGPIKQHIRAKSLSTMITFPENSEELSDILNNPQALRSQCNDLSDSSFIVFDNQTNDNSKKDYILDMSTDNLPKGNKRRRHKSECDTTSNTHGDRRPNRHYLYIQMQLCHQNSLREWLKDNTENRNMKYILGIFTQIVQAVEYVHLQGLIHRDLKPSNIFFSLDGQIKIGDFGLVTEMIESDEGMNTNDGKKKWLNEQHTDRVGTQLYMSPEQISGMSYNYKVDIYSLGVIFFELLNPFTTEMERYQTLTRLRNNIFPSQFSKKFKNEYHLLSLMLSPNPNARPTTFGIRARPPLCDEDSNYDPTLIDETCHFQLHNRKRLISNNLTPQHK</sequence>
<keyword evidence="5" id="KW-0808">Transferase</keyword>
<feature type="domain" description="Protein kinase" evidence="23">
    <location>
        <begin position="508"/>
        <end position="909"/>
    </location>
</feature>
<dbReference type="InterPro" id="IPR050339">
    <property type="entry name" value="CC_SR_Kinase"/>
</dbReference>
<evidence type="ECO:0000256" key="16">
    <source>
        <dbReference type="ARBA" id="ARBA00023180"/>
    </source>
</evidence>
<feature type="binding site" evidence="20">
    <location>
        <position position="537"/>
    </location>
    <ligand>
        <name>ATP</name>
        <dbReference type="ChEBI" id="CHEBI:30616"/>
    </ligand>
</feature>
<dbReference type="PROSITE" id="PS50011">
    <property type="entry name" value="PROTEIN_KINASE_DOM"/>
    <property type="match status" value="1"/>
</dbReference>
<comment type="subcellular location">
    <subcellularLocation>
        <location evidence="1">Endoplasmic reticulum membrane</location>
        <topology evidence="1">Single-pass type I membrane protein</topology>
    </subcellularLocation>
</comment>
<dbReference type="InterPro" id="IPR008271">
    <property type="entry name" value="Ser/Thr_kinase_AS"/>
</dbReference>
<proteinExistence type="inferred from homology"/>
<dbReference type="OrthoDB" id="341578at2759"/>
<keyword evidence="9 25" id="KW-0418">Kinase</keyword>
<evidence type="ECO:0000259" key="23">
    <source>
        <dbReference type="PROSITE" id="PS50011"/>
    </source>
</evidence>
<evidence type="ECO:0000256" key="1">
    <source>
        <dbReference type="ARBA" id="ARBA00004115"/>
    </source>
</evidence>
<evidence type="ECO:0000256" key="9">
    <source>
        <dbReference type="ARBA" id="ARBA00022777"/>
    </source>
</evidence>
<evidence type="ECO:0000256" key="17">
    <source>
        <dbReference type="ARBA" id="ARBA00023230"/>
    </source>
</evidence>
<keyword evidence="15" id="KW-0472">Membrane</keyword>
<evidence type="ECO:0000256" key="15">
    <source>
        <dbReference type="ARBA" id="ARBA00023136"/>
    </source>
</evidence>
<feature type="region of interest" description="Disordered" evidence="21">
    <location>
        <begin position="680"/>
        <end position="710"/>
    </location>
</feature>
<dbReference type="InterPro" id="IPR000719">
    <property type="entry name" value="Prot_kinase_dom"/>
</dbReference>
<keyword evidence="12" id="KW-0810">Translation regulation</keyword>
<keyword evidence="8 20" id="KW-0547">Nucleotide-binding</keyword>
<dbReference type="GO" id="GO:0003743">
    <property type="term" value="F:translation initiation factor activity"/>
    <property type="evidence" value="ECO:0007669"/>
    <property type="project" value="UniProtKB-KW"/>
</dbReference>
<keyword evidence="17" id="KW-0834">Unfolded protein response</keyword>
<evidence type="ECO:0000256" key="22">
    <source>
        <dbReference type="SAM" id="SignalP"/>
    </source>
</evidence>
<dbReference type="Proteomes" id="UP000694846">
    <property type="component" value="Unplaced"/>
</dbReference>
<keyword evidence="3" id="KW-0723">Serine/threonine-protein kinase</keyword>
<dbReference type="PANTHER" id="PTHR11042:SF91">
    <property type="entry name" value="EUKARYOTIC TRANSLATION INITIATION FACTOR 2-ALPHA KINASE"/>
    <property type="match status" value="1"/>
</dbReference>
<evidence type="ECO:0000256" key="3">
    <source>
        <dbReference type="ARBA" id="ARBA00022527"/>
    </source>
</evidence>
<evidence type="ECO:0000256" key="20">
    <source>
        <dbReference type="PROSITE-ProRule" id="PRU10141"/>
    </source>
</evidence>
<keyword evidence="4" id="KW-0597">Phosphoprotein</keyword>
<dbReference type="CTD" id="40653"/>
<dbReference type="AlphaFoldDB" id="A0A8B8G618"/>
<reference evidence="25" key="1">
    <citation type="submission" date="2025-08" db="UniProtKB">
        <authorList>
            <consortium name="RefSeq"/>
        </authorList>
    </citation>
    <scope>IDENTIFICATION</scope>
    <source>
        <tissue evidence="25">Whole body</tissue>
    </source>
</reference>
<keyword evidence="24" id="KW-1185">Reference proteome</keyword>
<evidence type="ECO:0000256" key="13">
    <source>
        <dbReference type="ARBA" id="ARBA00022989"/>
    </source>
</evidence>
<evidence type="ECO:0000256" key="14">
    <source>
        <dbReference type="ARBA" id="ARBA00023016"/>
    </source>
</evidence>
<organism evidence="24 25">
    <name type="scientific">Sipha flava</name>
    <name type="common">yellow sugarcane aphid</name>
    <dbReference type="NCBI Taxonomy" id="143950"/>
    <lineage>
        <taxon>Eukaryota</taxon>
        <taxon>Metazoa</taxon>
        <taxon>Ecdysozoa</taxon>
        <taxon>Arthropoda</taxon>
        <taxon>Hexapoda</taxon>
        <taxon>Insecta</taxon>
        <taxon>Pterygota</taxon>
        <taxon>Neoptera</taxon>
        <taxon>Paraneoptera</taxon>
        <taxon>Hemiptera</taxon>
        <taxon>Sternorrhyncha</taxon>
        <taxon>Aphidomorpha</taxon>
        <taxon>Aphidoidea</taxon>
        <taxon>Aphididae</taxon>
        <taxon>Sipha</taxon>
    </lineage>
</organism>